<reference evidence="2 3" key="1">
    <citation type="submission" date="2018-06" db="EMBL/GenBank/DDBJ databases">
        <authorList>
            <consortium name="Pathogen Informatics"/>
            <person name="Doyle S."/>
        </authorList>
    </citation>
    <scope>NUCLEOTIDE SEQUENCE [LARGE SCALE GENOMIC DNA]</scope>
    <source>
        <strain evidence="2 3">NCTC13102</strain>
    </source>
</reference>
<dbReference type="EC" id="2.7.8.-" evidence="2"/>
<organism evidence="2 3">
    <name type="scientific">Helicobacter fennelliae</name>
    <dbReference type="NCBI Taxonomy" id="215"/>
    <lineage>
        <taxon>Bacteria</taxon>
        <taxon>Pseudomonadati</taxon>
        <taxon>Campylobacterota</taxon>
        <taxon>Epsilonproteobacteria</taxon>
        <taxon>Campylobacterales</taxon>
        <taxon>Helicobacteraceae</taxon>
        <taxon>Helicobacter</taxon>
    </lineage>
</organism>
<dbReference type="SMART" id="SM00155">
    <property type="entry name" value="PLDc"/>
    <property type="match status" value="2"/>
</dbReference>
<evidence type="ECO:0000259" key="1">
    <source>
        <dbReference type="PROSITE" id="PS50035"/>
    </source>
</evidence>
<dbReference type="PROSITE" id="PS50035">
    <property type="entry name" value="PLD"/>
    <property type="match status" value="2"/>
</dbReference>
<dbReference type="CDD" id="cd09113">
    <property type="entry name" value="PLDc_ymdC_like_2"/>
    <property type="match status" value="1"/>
</dbReference>
<dbReference type="InterPro" id="IPR001736">
    <property type="entry name" value="PLipase_D/transphosphatidylase"/>
</dbReference>
<proteinExistence type="predicted"/>
<gene>
    <name evidence="2" type="primary">ybhO</name>
    <name evidence="2" type="ORF">NCTC13102_00205</name>
</gene>
<sequence length="515" mass="59202">MNDAYVTATFVICIFILAGCASVVPSTHHLKEPLQKSSFNAYNPLSSPLSLPYLEELRDITKSGAMLISDGSYALLHRATLARMAKYSIEIQTYIYKNDIASQVLMHEIWQAANRDVQIKILVDDNGLDSDYSDIIALNNHPNIEVRIFNPYRNRIKLFRLSEMVLDFKRVNRRMHNKMFIVDGIALIVGGRNIADNYFDNTLGVNFSDTDAFFLGQVAKEAQESFKEYWEYHRSIPVEFLPSKRKMKKFLKNYSKVIQELESDTGEWQKYHDVMQVFIDNYQHKKNKIYWGNGVLVADSPEKIDAKNPTSKILAQLTKILENVTDSVYISSAYFVPGKKGFEGIKESMQKGINYFILTNSLSSTDVLAVYSAWERYRDKLVKINANIYEYRKSEGTIKIRGKVSSGASLHSKIFVFDNKISCVGSFNLDPRSSVINTEVVAIFDNEEFAKEMTKLIQIDMQKAWKLKRINNKTTWCAYDDESDNKTLCFTHSPDTSWWVRFVSVLAKIMPENQM</sequence>
<keyword evidence="2" id="KW-0808">Transferase</keyword>
<dbReference type="SUPFAM" id="SSF56024">
    <property type="entry name" value="Phospholipase D/nuclease"/>
    <property type="match status" value="2"/>
</dbReference>
<dbReference type="AlphaFoldDB" id="A0A2X3BCH9"/>
<dbReference type="Pfam" id="PF13091">
    <property type="entry name" value="PLDc_2"/>
    <property type="match status" value="2"/>
</dbReference>
<dbReference type="Proteomes" id="UP000250166">
    <property type="component" value="Unassembled WGS sequence"/>
</dbReference>
<feature type="domain" description="PLD phosphodiesterase" evidence="1">
    <location>
        <begin position="171"/>
        <end position="198"/>
    </location>
</feature>
<evidence type="ECO:0000313" key="3">
    <source>
        <dbReference type="Proteomes" id="UP000250166"/>
    </source>
</evidence>
<protein>
    <submittedName>
        <fullName evidence="2">Phospholipase D-family protein</fullName>
        <ecNumber evidence="2">2.7.8.-</ecNumber>
    </submittedName>
</protein>
<dbReference type="PANTHER" id="PTHR21248:SF12">
    <property type="entry name" value="CARDIOLIPIN SYNTHASE C"/>
    <property type="match status" value="1"/>
</dbReference>
<name>A0A2X3BCH9_9HELI</name>
<dbReference type="GO" id="GO:0032049">
    <property type="term" value="P:cardiolipin biosynthetic process"/>
    <property type="evidence" value="ECO:0007669"/>
    <property type="project" value="UniProtKB-ARBA"/>
</dbReference>
<dbReference type="EMBL" id="UAWL01000006">
    <property type="protein sequence ID" value="SQB97474.1"/>
    <property type="molecule type" value="Genomic_DNA"/>
</dbReference>
<evidence type="ECO:0000313" key="2">
    <source>
        <dbReference type="EMBL" id="SQB97474.1"/>
    </source>
</evidence>
<accession>A0A2X3BCH9</accession>
<dbReference type="CDD" id="cd09111">
    <property type="entry name" value="PLDc_ymdC_like_1"/>
    <property type="match status" value="1"/>
</dbReference>
<dbReference type="InterPro" id="IPR025202">
    <property type="entry name" value="PLD-like_dom"/>
</dbReference>
<feature type="domain" description="PLD phosphodiesterase" evidence="1">
    <location>
        <begin position="406"/>
        <end position="433"/>
    </location>
</feature>
<dbReference type="GO" id="GO:0030572">
    <property type="term" value="F:phosphatidyltransferase activity"/>
    <property type="evidence" value="ECO:0007669"/>
    <property type="project" value="UniProtKB-ARBA"/>
</dbReference>
<dbReference type="PANTHER" id="PTHR21248">
    <property type="entry name" value="CARDIOLIPIN SYNTHASE"/>
    <property type="match status" value="1"/>
</dbReference>
<dbReference type="Gene3D" id="3.30.870.10">
    <property type="entry name" value="Endonuclease Chain A"/>
    <property type="match status" value="2"/>
</dbReference>
<dbReference type="RefSeq" id="WP_112058226.1">
    <property type="nucleotide sequence ID" value="NZ_UAWL01000006.1"/>
</dbReference>